<feature type="compositionally biased region" description="Polar residues" evidence="1">
    <location>
        <begin position="45"/>
        <end position="54"/>
    </location>
</feature>
<feature type="region of interest" description="Disordered" evidence="1">
    <location>
        <begin position="1"/>
        <end position="54"/>
    </location>
</feature>
<organism evidence="2 3">
    <name type="scientific">Choiromyces venosus 120613-1</name>
    <dbReference type="NCBI Taxonomy" id="1336337"/>
    <lineage>
        <taxon>Eukaryota</taxon>
        <taxon>Fungi</taxon>
        <taxon>Dikarya</taxon>
        <taxon>Ascomycota</taxon>
        <taxon>Pezizomycotina</taxon>
        <taxon>Pezizomycetes</taxon>
        <taxon>Pezizales</taxon>
        <taxon>Tuberaceae</taxon>
        <taxon>Choiromyces</taxon>
    </lineage>
</organism>
<name>A0A3N4J005_9PEZI</name>
<protein>
    <submittedName>
        <fullName evidence="2">Uncharacterized protein</fullName>
    </submittedName>
</protein>
<accession>A0A3N4J005</accession>
<evidence type="ECO:0000313" key="3">
    <source>
        <dbReference type="Proteomes" id="UP000276215"/>
    </source>
</evidence>
<reference evidence="2 3" key="1">
    <citation type="journal article" date="2018" name="Nat. Ecol. Evol.">
        <title>Pezizomycetes genomes reveal the molecular basis of ectomycorrhizal truffle lifestyle.</title>
        <authorList>
            <person name="Murat C."/>
            <person name="Payen T."/>
            <person name="Noel B."/>
            <person name="Kuo A."/>
            <person name="Morin E."/>
            <person name="Chen J."/>
            <person name="Kohler A."/>
            <person name="Krizsan K."/>
            <person name="Balestrini R."/>
            <person name="Da Silva C."/>
            <person name="Montanini B."/>
            <person name="Hainaut M."/>
            <person name="Levati E."/>
            <person name="Barry K.W."/>
            <person name="Belfiori B."/>
            <person name="Cichocki N."/>
            <person name="Clum A."/>
            <person name="Dockter R.B."/>
            <person name="Fauchery L."/>
            <person name="Guy J."/>
            <person name="Iotti M."/>
            <person name="Le Tacon F."/>
            <person name="Lindquist E.A."/>
            <person name="Lipzen A."/>
            <person name="Malagnac F."/>
            <person name="Mello A."/>
            <person name="Molinier V."/>
            <person name="Miyauchi S."/>
            <person name="Poulain J."/>
            <person name="Riccioni C."/>
            <person name="Rubini A."/>
            <person name="Sitrit Y."/>
            <person name="Splivallo R."/>
            <person name="Traeger S."/>
            <person name="Wang M."/>
            <person name="Zifcakova L."/>
            <person name="Wipf D."/>
            <person name="Zambonelli A."/>
            <person name="Paolocci F."/>
            <person name="Nowrousian M."/>
            <person name="Ottonello S."/>
            <person name="Baldrian P."/>
            <person name="Spatafora J.W."/>
            <person name="Henrissat B."/>
            <person name="Nagy L.G."/>
            <person name="Aury J.M."/>
            <person name="Wincker P."/>
            <person name="Grigoriev I.V."/>
            <person name="Bonfante P."/>
            <person name="Martin F.M."/>
        </authorList>
    </citation>
    <scope>NUCLEOTIDE SEQUENCE [LARGE SCALE GENOMIC DNA]</scope>
    <source>
        <strain evidence="2 3">120613-1</strain>
    </source>
</reference>
<dbReference type="EMBL" id="ML120496">
    <property type="protein sequence ID" value="RPA91445.1"/>
    <property type="molecule type" value="Genomic_DNA"/>
</dbReference>
<gene>
    <name evidence="2" type="ORF">L873DRAFT_1819383</name>
</gene>
<feature type="compositionally biased region" description="Polar residues" evidence="1">
    <location>
        <begin position="22"/>
        <end position="36"/>
    </location>
</feature>
<sequence>MPPPDLTPYMSQVKQANRKTTPHTIPPQVNQSNNHPSFHGGQRGPQVQQKITDH</sequence>
<dbReference type="AlphaFoldDB" id="A0A3N4J005"/>
<dbReference type="Proteomes" id="UP000276215">
    <property type="component" value="Unassembled WGS sequence"/>
</dbReference>
<proteinExistence type="predicted"/>
<keyword evidence="3" id="KW-1185">Reference proteome</keyword>
<evidence type="ECO:0000256" key="1">
    <source>
        <dbReference type="SAM" id="MobiDB-lite"/>
    </source>
</evidence>
<evidence type="ECO:0000313" key="2">
    <source>
        <dbReference type="EMBL" id="RPA91445.1"/>
    </source>
</evidence>